<evidence type="ECO:0000256" key="3">
    <source>
        <dbReference type="ARBA" id="ARBA00023015"/>
    </source>
</evidence>
<evidence type="ECO:0000313" key="9">
    <source>
        <dbReference type="EMBL" id="KIV97289.1"/>
    </source>
</evidence>
<evidence type="ECO:0000256" key="6">
    <source>
        <dbReference type="ARBA" id="ARBA00023242"/>
    </source>
</evidence>
<dbReference type="CDD" id="cd12148">
    <property type="entry name" value="fungal_TF_MHR"/>
    <property type="match status" value="1"/>
</dbReference>
<evidence type="ECO:0000256" key="1">
    <source>
        <dbReference type="ARBA" id="ARBA00004123"/>
    </source>
</evidence>
<dbReference type="GO" id="GO:0000981">
    <property type="term" value="F:DNA-binding transcription factor activity, RNA polymerase II-specific"/>
    <property type="evidence" value="ECO:0007669"/>
    <property type="project" value="InterPro"/>
</dbReference>
<dbReference type="AlphaFoldDB" id="A0A0D1ZTM9"/>
<dbReference type="GO" id="GO:0006351">
    <property type="term" value="P:DNA-templated transcription"/>
    <property type="evidence" value="ECO:0007669"/>
    <property type="project" value="InterPro"/>
</dbReference>
<protein>
    <recommendedName>
        <fullName evidence="8">Zn(2)-C6 fungal-type domain-containing protein</fullName>
    </recommendedName>
</protein>
<dbReference type="InterPro" id="IPR001138">
    <property type="entry name" value="Zn2Cys6_DnaBD"/>
</dbReference>
<dbReference type="InterPro" id="IPR050613">
    <property type="entry name" value="Sec_Metabolite_Reg"/>
</dbReference>
<keyword evidence="6" id="KW-0539">Nucleus</keyword>
<name>A0A0D1ZTM9_EXOME</name>
<keyword evidence="10" id="KW-1185">Reference proteome</keyword>
<evidence type="ECO:0000256" key="5">
    <source>
        <dbReference type="ARBA" id="ARBA00023163"/>
    </source>
</evidence>
<dbReference type="GO" id="GO:0003677">
    <property type="term" value="F:DNA binding"/>
    <property type="evidence" value="ECO:0007669"/>
    <property type="project" value="UniProtKB-KW"/>
</dbReference>
<keyword evidence="4" id="KW-0238">DNA-binding</keyword>
<keyword evidence="5" id="KW-0804">Transcription</keyword>
<dbReference type="Pfam" id="PF04082">
    <property type="entry name" value="Fungal_trans"/>
    <property type="match status" value="1"/>
</dbReference>
<dbReference type="EMBL" id="KN847520">
    <property type="protein sequence ID" value="KIV97289.1"/>
    <property type="molecule type" value="Genomic_DNA"/>
</dbReference>
<feature type="compositionally biased region" description="Low complexity" evidence="7">
    <location>
        <begin position="67"/>
        <end position="99"/>
    </location>
</feature>
<evidence type="ECO:0000256" key="4">
    <source>
        <dbReference type="ARBA" id="ARBA00023125"/>
    </source>
</evidence>
<dbReference type="Gene3D" id="4.10.240.10">
    <property type="entry name" value="Zn(2)-C6 fungal-type DNA-binding domain"/>
    <property type="match status" value="1"/>
</dbReference>
<dbReference type="GeneID" id="27318902"/>
<accession>A0A0D1ZTM9</accession>
<dbReference type="PROSITE" id="PS50048">
    <property type="entry name" value="ZN2_CY6_FUNGAL_2"/>
    <property type="match status" value="1"/>
</dbReference>
<dbReference type="PROSITE" id="PS00463">
    <property type="entry name" value="ZN2_CY6_FUNGAL_1"/>
    <property type="match status" value="1"/>
</dbReference>
<dbReference type="CDD" id="cd00067">
    <property type="entry name" value="GAL4"/>
    <property type="match status" value="1"/>
</dbReference>
<keyword evidence="3" id="KW-0805">Transcription regulation</keyword>
<dbReference type="VEuPathDB" id="FungiDB:PV10_01057"/>
<sequence>MNSLDNPTVENDRHLHRKRHRILLSCIECHRRKQKCNRLQPCQHCMGRSKPELCRYENNDSKSGHRNATSASTGGSSQSNVEPSISRSPSRSETSPLSPQDQENLVGVLGYSTHSEYNIISLVKQMEAISPSTLSRPSVVKSNRTALDDKYRSLVRQLPSQEHIDNLLHQFFSDINWHYDVIDEITFRQQLEDWRHVPYSAHANALRVLPANVLVFPSLLFQLMAHALMHQAVTDEACSSFESLKYTSDMTFLDLACDFSEAGFSILELIGKREVTLVAVQAGILRASLLKNTGNVIESWHCLGITIRNAQEIGLHAEFNSQVPSVSIDAQWDKETRRRIWFVLHNWDIHMAVVLGRPITTAIAPGNAPCLPDDLARRSMGTPPRQRTTHDPPTPVSMIRIGYDVAYRYFPRVRSLERCGARTEDYHIVRETHVTIVENMNHLPLWCRHHDPDVHFDGLPGCHWLPAARQALASGIYFVLLSLHRPYIFSVAESRTEVLRAALKILTIQRQLFHLSKPQQYISFNMVYPLFDAMVISMATIVLFPKENLDILSEVLQNVHWGIDMLNIIGEHNDMAQSAYGVVKKLFSRSEKFCGCALQHMTHSSEGERGSLDAWTVDPDCGMTCLNGDSPMGNVEAGLLSPAHQQPGFGALNFPDFDFETLLPPHPVHDLFYQDIHAPDMQDSYQGIENFMESPNFDGHYPDNSFWSFMNRFS</sequence>
<dbReference type="Pfam" id="PF00172">
    <property type="entry name" value="Zn_clus"/>
    <property type="match status" value="1"/>
</dbReference>
<evidence type="ECO:0000256" key="2">
    <source>
        <dbReference type="ARBA" id="ARBA00022723"/>
    </source>
</evidence>
<dbReference type="STRING" id="212818.A0A0D1ZTM9"/>
<dbReference type="SMART" id="SM00066">
    <property type="entry name" value="GAL4"/>
    <property type="match status" value="1"/>
</dbReference>
<dbReference type="PANTHER" id="PTHR31001">
    <property type="entry name" value="UNCHARACTERIZED TRANSCRIPTIONAL REGULATORY PROTEIN"/>
    <property type="match status" value="1"/>
</dbReference>
<reference evidence="9 10" key="1">
    <citation type="submission" date="2015-01" db="EMBL/GenBank/DDBJ databases">
        <title>The Genome Sequence of Exophiala mesophila CBS40295.</title>
        <authorList>
            <consortium name="The Broad Institute Genomics Platform"/>
            <person name="Cuomo C."/>
            <person name="de Hoog S."/>
            <person name="Gorbushina A."/>
            <person name="Stielow B."/>
            <person name="Teixiera M."/>
            <person name="Abouelleil A."/>
            <person name="Chapman S.B."/>
            <person name="Priest M."/>
            <person name="Young S.K."/>
            <person name="Wortman J."/>
            <person name="Nusbaum C."/>
            <person name="Birren B."/>
        </authorList>
    </citation>
    <scope>NUCLEOTIDE SEQUENCE [LARGE SCALE GENOMIC DNA]</scope>
    <source>
        <strain evidence="9 10">CBS 40295</strain>
    </source>
</reference>
<feature type="domain" description="Zn(2)-C6 fungal-type" evidence="8">
    <location>
        <begin position="25"/>
        <end position="56"/>
    </location>
</feature>
<dbReference type="SMART" id="SM00906">
    <property type="entry name" value="Fungal_trans"/>
    <property type="match status" value="1"/>
</dbReference>
<organism evidence="9 10">
    <name type="scientific">Exophiala mesophila</name>
    <name type="common">Black yeast-like fungus</name>
    <dbReference type="NCBI Taxonomy" id="212818"/>
    <lineage>
        <taxon>Eukaryota</taxon>
        <taxon>Fungi</taxon>
        <taxon>Dikarya</taxon>
        <taxon>Ascomycota</taxon>
        <taxon>Pezizomycotina</taxon>
        <taxon>Eurotiomycetes</taxon>
        <taxon>Chaetothyriomycetidae</taxon>
        <taxon>Chaetothyriales</taxon>
        <taxon>Herpotrichiellaceae</taxon>
        <taxon>Exophiala</taxon>
    </lineage>
</organism>
<dbReference type="RefSeq" id="XP_016228863.1">
    <property type="nucleotide sequence ID" value="XM_016365214.1"/>
</dbReference>
<feature type="region of interest" description="Disordered" evidence="7">
    <location>
        <begin position="56"/>
        <end position="103"/>
    </location>
</feature>
<dbReference type="Proteomes" id="UP000054302">
    <property type="component" value="Unassembled WGS sequence"/>
</dbReference>
<gene>
    <name evidence="9" type="ORF">PV10_01057</name>
</gene>
<proteinExistence type="predicted"/>
<dbReference type="GO" id="GO:0005634">
    <property type="term" value="C:nucleus"/>
    <property type="evidence" value="ECO:0007669"/>
    <property type="project" value="UniProtKB-SubCell"/>
</dbReference>
<dbReference type="SUPFAM" id="SSF57701">
    <property type="entry name" value="Zn2/Cys6 DNA-binding domain"/>
    <property type="match status" value="1"/>
</dbReference>
<evidence type="ECO:0000259" key="8">
    <source>
        <dbReference type="PROSITE" id="PS50048"/>
    </source>
</evidence>
<evidence type="ECO:0000256" key="7">
    <source>
        <dbReference type="SAM" id="MobiDB-lite"/>
    </source>
</evidence>
<dbReference type="PANTHER" id="PTHR31001:SF87">
    <property type="entry name" value="COL-21"/>
    <property type="match status" value="1"/>
</dbReference>
<dbReference type="GO" id="GO:0008270">
    <property type="term" value="F:zinc ion binding"/>
    <property type="evidence" value="ECO:0007669"/>
    <property type="project" value="InterPro"/>
</dbReference>
<comment type="subcellular location">
    <subcellularLocation>
        <location evidence="1">Nucleus</location>
    </subcellularLocation>
</comment>
<dbReference type="InterPro" id="IPR036864">
    <property type="entry name" value="Zn2-C6_fun-type_DNA-bd_sf"/>
</dbReference>
<keyword evidence="2" id="KW-0479">Metal-binding</keyword>
<dbReference type="InterPro" id="IPR007219">
    <property type="entry name" value="XnlR_reg_dom"/>
</dbReference>
<dbReference type="OrthoDB" id="5344325at2759"/>
<evidence type="ECO:0000313" key="10">
    <source>
        <dbReference type="Proteomes" id="UP000054302"/>
    </source>
</evidence>